<keyword evidence="21" id="KW-1185">Reference proteome</keyword>
<comment type="subcellular location">
    <subcellularLocation>
        <location evidence="3">Chromosome</location>
    </subcellularLocation>
    <subcellularLocation>
        <location evidence="2">Nucleus</location>
    </subcellularLocation>
</comment>
<feature type="compositionally biased region" description="Acidic residues" evidence="17">
    <location>
        <begin position="1396"/>
        <end position="1419"/>
    </location>
</feature>
<dbReference type="Pfam" id="PF25358">
    <property type="entry name" value="PH_fung_RdRP"/>
    <property type="match status" value="1"/>
</dbReference>
<feature type="compositionally biased region" description="Low complexity" evidence="17">
    <location>
        <begin position="1363"/>
        <end position="1378"/>
    </location>
</feature>
<feature type="compositionally biased region" description="Low complexity" evidence="17">
    <location>
        <begin position="2660"/>
        <end position="2675"/>
    </location>
</feature>
<dbReference type="GO" id="GO:0008296">
    <property type="term" value="F:3'-5'-DNA exonuclease activity"/>
    <property type="evidence" value="ECO:0007669"/>
    <property type="project" value="InterPro"/>
</dbReference>
<dbReference type="Gene3D" id="3.60.21.10">
    <property type="match status" value="1"/>
</dbReference>
<feature type="region of interest" description="Disordered" evidence="17">
    <location>
        <begin position="1744"/>
        <end position="1763"/>
    </location>
</feature>
<evidence type="ECO:0000256" key="10">
    <source>
        <dbReference type="ARBA" id="ARBA00022801"/>
    </source>
</evidence>
<keyword evidence="14 16" id="KW-0539">Nucleus</keyword>
<evidence type="ECO:0000256" key="6">
    <source>
        <dbReference type="ARBA" id="ARBA00022722"/>
    </source>
</evidence>
<feature type="compositionally biased region" description="Polar residues" evidence="17">
    <location>
        <begin position="2493"/>
        <end position="2502"/>
    </location>
</feature>
<feature type="compositionally biased region" description="Polar residues" evidence="17">
    <location>
        <begin position="2618"/>
        <end position="2640"/>
    </location>
</feature>
<feature type="transmembrane region" description="Helical" evidence="18">
    <location>
        <begin position="156"/>
        <end position="180"/>
    </location>
</feature>
<keyword evidence="7" id="KW-0479">Metal-binding</keyword>
<comment type="cofactor">
    <cofactor evidence="1">
        <name>Mn(2+)</name>
        <dbReference type="ChEBI" id="CHEBI:29035"/>
    </cofactor>
</comment>
<keyword evidence="8 16" id="KW-0255">Endonuclease</keyword>
<keyword evidence="6 16" id="KW-0540">Nuclease</keyword>
<dbReference type="Gene3D" id="3.30.110.110">
    <property type="entry name" value="Mre11, capping domain"/>
    <property type="match status" value="1"/>
</dbReference>
<dbReference type="InterPro" id="IPR045851">
    <property type="entry name" value="AMP-bd_C_sf"/>
</dbReference>
<feature type="region of interest" description="Disordered" evidence="17">
    <location>
        <begin position="1777"/>
        <end position="1800"/>
    </location>
</feature>
<dbReference type="InterPro" id="IPR057503">
    <property type="entry name" value="PH_RdRP"/>
</dbReference>
<dbReference type="OrthoDB" id="30417at2759"/>
<feature type="compositionally biased region" description="Polar residues" evidence="17">
    <location>
        <begin position="2543"/>
        <end position="2556"/>
    </location>
</feature>
<dbReference type="Gene3D" id="3.30.300.30">
    <property type="match status" value="1"/>
</dbReference>
<dbReference type="FunFam" id="3.60.21.10:FF:000011">
    <property type="entry name" value="Double-strand break repair protein"/>
    <property type="match status" value="1"/>
</dbReference>
<keyword evidence="18" id="KW-0472">Membrane</keyword>
<dbReference type="GO" id="GO:0031573">
    <property type="term" value="P:mitotic intra-S DNA damage checkpoint signaling"/>
    <property type="evidence" value="ECO:0007669"/>
    <property type="project" value="TreeGrafter"/>
</dbReference>
<keyword evidence="12 16" id="KW-0234">DNA repair</keyword>
<evidence type="ECO:0000256" key="14">
    <source>
        <dbReference type="ARBA" id="ARBA00023242"/>
    </source>
</evidence>
<keyword evidence="18" id="KW-0812">Transmembrane</keyword>
<reference evidence="20 21" key="1">
    <citation type="submission" date="2019-06" db="EMBL/GenBank/DDBJ databases">
        <title>A chromosomal-level reference genome of Carpinus fangiana (Coryloideae, Betulaceae).</title>
        <authorList>
            <person name="Yang X."/>
            <person name="Wang Z."/>
            <person name="Zhang L."/>
            <person name="Hao G."/>
            <person name="Liu J."/>
            <person name="Yang Y."/>
        </authorList>
    </citation>
    <scope>NUCLEOTIDE SEQUENCE [LARGE SCALE GENOMIC DNA]</scope>
    <source>
        <strain evidence="20">Cfa_2016G</strain>
        <tissue evidence="20">Leaf</tissue>
    </source>
</reference>
<comment type="caution">
    <text evidence="20">The sequence shown here is derived from an EMBL/GenBank/DDBJ whole genome shotgun (WGS) entry which is preliminary data.</text>
</comment>
<feature type="region of interest" description="Disordered" evidence="17">
    <location>
        <begin position="2603"/>
        <end position="2640"/>
    </location>
</feature>
<evidence type="ECO:0000256" key="1">
    <source>
        <dbReference type="ARBA" id="ARBA00001936"/>
    </source>
</evidence>
<evidence type="ECO:0000256" key="13">
    <source>
        <dbReference type="ARBA" id="ARBA00023211"/>
    </source>
</evidence>
<dbReference type="InterPro" id="IPR000873">
    <property type="entry name" value="AMP-dep_synth/lig_dom"/>
</dbReference>
<protein>
    <recommendedName>
        <fullName evidence="19">Mre11 DNA-binding domain-containing protein</fullName>
    </recommendedName>
</protein>
<dbReference type="CDD" id="cd00840">
    <property type="entry name" value="MPP_Mre11_N"/>
    <property type="match status" value="1"/>
</dbReference>
<evidence type="ECO:0000256" key="11">
    <source>
        <dbReference type="ARBA" id="ARBA00022839"/>
    </source>
</evidence>
<evidence type="ECO:0000313" key="21">
    <source>
        <dbReference type="Proteomes" id="UP000327013"/>
    </source>
</evidence>
<evidence type="ECO:0000256" key="17">
    <source>
        <dbReference type="SAM" id="MobiDB-lite"/>
    </source>
</evidence>
<dbReference type="InterPro" id="IPR057596">
    <property type="entry name" value="RDRP_core"/>
</dbReference>
<evidence type="ECO:0000256" key="8">
    <source>
        <dbReference type="ARBA" id="ARBA00022759"/>
    </source>
</evidence>
<dbReference type="InterPro" id="IPR020845">
    <property type="entry name" value="AMP-binding_CS"/>
</dbReference>
<dbReference type="InterPro" id="IPR042099">
    <property type="entry name" value="ANL_N_sf"/>
</dbReference>
<keyword evidence="13 16" id="KW-0464">Manganese</keyword>
<dbReference type="Gene3D" id="3.40.50.12780">
    <property type="entry name" value="N-terminal domain of ligase-like"/>
    <property type="match status" value="1"/>
</dbReference>
<proteinExistence type="inferred from homology"/>
<evidence type="ECO:0000256" key="7">
    <source>
        <dbReference type="ARBA" id="ARBA00022723"/>
    </source>
</evidence>
<dbReference type="InterPro" id="IPR029052">
    <property type="entry name" value="Metallo-depent_PP-like"/>
</dbReference>
<keyword evidence="15 16" id="KW-0469">Meiosis</keyword>
<dbReference type="GO" id="GO:0042138">
    <property type="term" value="P:meiotic DNA double-strand break formation"/>
    <property type="evidence" value="ECO:0007669"/>
    <property type="project" value="TreeGrafter"/>
</dbReference>
<sequence length="4089" mass="452597">MHSVDIMTPAKLFWAPPEAGRTPMDSYRRHVNKTFSQQLEDSKQLQAWTVENPQQFWVDLYSYLQLVPPLPRTLISAYDQSKPISSIPTWFEEHKLNYAENVLFSNPDPDAVALIGLRENLDLQVEEKVTWGDLRERVRQTASAMKRHGLNKGDRVAALVATSVWAMVLFLATASVGGVFTSISPDLGTEGCVSRLDQITPSILFADSDLTSKGRRSSIISKVKSIVDRLSTKPQVFIIPVIHPAIYFPSITAFLSRSSPSDALTFLRVPFNSPLVICYSSGTTGAPKCIVHQHGLILQLKKISRLHNSLGPRDVVMQYSSTSWVLFYIMNGHFSTGATCICYDGSPLWPNARQMPRILEKFKATYFGTSPRYLLELELANILPRDEFDLSRLRMVNTTGASLSVDQYHYFYRAFSRTTHLSNSAGGTDSATSLLSIDPSGPITPGEMQMPALGMAVDVADPVTGESIAHTGAPGELIVRKPFPSMPTCFWGDTGGKIYHAAYFERFTGVDVWAQHDWVSRNPATGGWVMTGRSDGILNPSGIRFGSGEIYGIAEAPPFTTLHGIAETLCVGRRRPRDRDEAVFLFVRMSAGFVFTPELRERLKGAIAAGLSKRHVPRFVVGVEEIPVTVNGKKVEVAVKRCISGDDVKASATVANPWVLEAYKKYTEMESEPRDGKLSHYRQPLLTDKSVPFDVFSACMTAGGERGPSHVQGIGLTYGTMFGPVTSQLLIYQGVPSLHHVLEPLLQLHSKHHPITLYWRQSCHQPRVTWPLVVRAKILKLTKCTDASPDTIRILISTDNHVGYNERDPVRGDDSWKTFHEVMCLAKERDVDLVLLAGDLFHENNPSRKSMYQVMRSLRMNCYGEKPCELEMLSDASENFQGAFNHVNYEDQDINVAIPVFSIHGNHDDPSGQGYLAALDILQMSGLLNYYGRTPQSDNIAIKPVLLQKGRTKLALYGMSNVRDERLFRTFRDGKVKFYQPGTQRDNWFNLMSVHQNHHAYTETGYLPENFLPDFLDLVVWGHEHECLVDPRFNPEMGFHVMQPGSSVATSLVPGEAVNKRVAILSVTAKKFECETIPLKTVRPFVMKEIVLQEEPSMKSLAKKSDNRSEITRYLTSIVENLIEQAKTTWLETQEGEETDEDLKIPLPLVRLRVEYTAPEGGSFDCENPQRFSGRFAGRVANTHDVVQFHRKKTTVRKLKDNSDLPEEATMAALSLDTVKVEKLVREFLTAQSLTILPQNSFGDAVSQFVDKDDKHAMEMFVSESLTNQVKHLLKVDEADEEEIALAMGEYRSKLEELFAAGHLKRARKVKPKPAHWDSDMDGAWEDQPGALALSDKEGDAEEEADPVPTPATRGRGRGRGKSSGTTRSTATTKRATPVPKPTARAASRRNKGPFDDDDSVEDNDVIMIDDDDDDDDENNGPAASTVRPSTKGPSSSRTSTRNAGAAAKRTTSRSSAAPRTNQRQTQLDFSQNPHPTRRANGAKKVVQSDDEISDDDDDAFEVADSSLGGNALLLSFEKFVDGSNFLTLSQAESTAAKLLQLQLRGPTMTEKERVLSLSLPPDCQSLQIAVLHVAVTNKNSCSTPHTDFSILTAFGRDKNSGMAVGAAPARAYQVDELLKLRLTCKDSSEVVRRINSEAGIKDRISYVRRAISSNLLLHGQSRFHFFPEHIFVSFTMASSTAMATQALPATPSTFLFSTAKHHVSPESPKDPLPLRTRNRSSSIITNPYEGFEVPPSDEFVPFRVKPNGRSGRPSKYSPTPSIKRGKAEMLLKEHGSPPGIRVTAGGRIVPDGLSPITSPRYDQRRTTLAKSSAHVHIPPVDLNNLPSVSYLQSVEGYLVVADGIIYQVHNGRLVAVGQLGNPTLDLVCAPANHVMVPGMQYNNGVGFQIPAHQMSAAAYPPNPEHEAIDEHTLRKLEECHAKFQEELRDLDRNEVLQRDSLTPGGKREIVRQRIDLVNRIDDTRRSILRARKILNERLAASASQDAPSNASQTTLGRVASPLAFQPQQVMATPASYGYGFVSAFGLPTPDTTHYPMATPMLQQGFGFNIANSSSVHSIAPDFLPFHPQHGYQDHFTGRAGNVGLGITNPFGLDEVENLLNRPTVVLPPPKTNKPDGPGHQSKRSHAVAIKAPEPVATEKRIALNPTSPSYQPSEDKESHTQGASPIADAETLDIATFMPSPTLIAGVDQLVQSPERPAVQLNRGQSGSKHRESSSTASTADFFPQDAQDHSTTRYSYTDRDRPTCLGGWISQENDPNAVSTPQRLTNKLIWNNSPEEHFFDALPDHEERPQTAFASRTPLKSLYEHKSVPSPHDGAHGGMATVFQPSPTKPIRIKMSRHGHSHEVTAISGESPLARTPSGKTPVGYLMQKSIKHDNVPISPVKDLCQLGFEDGLANKLDGVHTGLEYLQGLREGLQERTKQTQVDYGRSGVNMAAIQHRLACAFQAHGGERASDPGYAPTHRRVSLPSFGPPGAPVNSPTSTPMSTTPKTGRASSESKFSPATALAFSSQPNVKVVDMKRGIGTQTSGSRIRRTEPYGSPLANRQPNSMRESSYGSPGETFSARMQRLALQTKAQDTDSQTCFAIHGKTSVAPSTEHAHAVFDGSTEETEVKRQGRMSISQPTQSDQVPNMTSRGTSPSKFLTAAAASVLGFGRRLKSPEPQAQSPASPQGSKQTSPSKCRVGWRRRAEDKMQNIALAIVGAQRPVLARGVWQGDSDGCSMNGEKLHAGCGIARTRIFTGPAMLASSSSSSESERGDPMLLLLRWHPHNLAPSFARIGRACVTESDSGIGVGRRLLCDHFTAHRGGRPALRDSWILSLTCFYPMIPHAPGDLKSFFPHCHCQYFTMDIFIRNVPPNASERQLRLVLKPALDAQGISTYLCQKATGKQFATITVHDRIGAEAFLSLHGVPQHAPYKTKARSSLVMLGRELLCTEGRNTPHKLVIESLKRKDAEARKIQSSSRYKSKRSAAATAAAAQHTFTIAALDNGIWDFEDTSIRYHSSFELSCRGSLVLGKKSLVIVLPPNDTSSNASTLQIRIEYLTIESIALAHDSTPNVSFTLNQSPNFYRIREASDISTLLQGLSLDVPRQEQRARVCGISPTHTKLSGLCLVYRVQLSNFPQLKSLEKTLRLMDGGPGVIVPDNSSPSIHRDLLKENELLLKHLSPATNSSGEGSDFVPFLLRFQLQRLVQNGYMNPARVFELAVGMKDLVKKYHVFAIVEAIRSVAHRLPYMAPGISVTQFHPKEILKSLSSVAAAFVAKGTIYELAKKHTHLALIHKVIVTPCNLYLEGPELEAKNRVLRKYPRHAEHFIRVSFLDENQQNVQYETRLNRDDVFRSRFSKILDSSISICGRAYSFLGFSHSSLRTHQCWFMSPFLHDGTLQVPNQIIKNLGDFTAIRSPAKCAARIGQAFSDTTDSVKLGKDCRVTLLPDIERNGRCFTDGVGTISGLLLRDVWARFSRTNKQHATLLQIRQAGAKGMVSLDATLTGRQLRLRPSMIKFEGTIDSDLEICGAGYRPLPLFLNQQSIKILEDLGTNPQAFLDLQQRALQELGDMVQEPLLAAKYLEKNLAATASKFPNLIRKLHHFGLNFRDDDFMRKAVDVVALTQLRDIKYRARIQVANGYTLLGVADTTGVLRANQVHVAVRDKNGQTSNLRGSVLITRAPALHPGDLQIREAVDVPPDSPLRYLHNCIIFSVQGHRDLPSCLSGGDLDGDLYNIIVEPTLWPPGPVTPADYPRLPPLDIQREVEIGDITEFFIKFMETDQLGYISNTHKQVADLKPDGTLNNACIKLAEMASTAVDYSKTGIAVNMNEMPKDYDRRLKPDFMARAPNLIIDSETLIEEPDLDEDEHEDPVSLLQPDRPRPLFYRSRNILGKLYRAVDEDSFLPKLHVDDQKRRIRIATSHRGVLARKTIMEQIWDYIKKHCQLLEYQHYKALAGEIKQAYESDLCDTMFYYSSHPRQPLTEVEVFSGVILGRAGGMPNKRTRETNVDMKGKYDRNVSYIVDWILRGDADEAYEGESNLFEAAETASLEETEGYERLARTLAVLETAMQKPGLRVQGAGELQSFKYVAAAVCLKEMDKVFGVGWLR</sequence>
<dbReference type="Proteomes" id="UP000327013">
    <property type="component" value="Unassembled WGS sequence"/>
</dbReference>
<dbReference type="SMART" id="SM01347">
    <property type="entry name" value="Mre11_DNA_bind"/>
    <property type="match status" value="1"/>
</dbReference>
<evidence type="ECO:0000256" key="5">
    <source>
        <dbReference type="ARBA" id="ARBA00022454"/>
    </source>
</evidence>
<dbReference type="InterPro" id="IPR007281">
    <property type="entry name" value="Mre11_DNA-bd"/>
</dbReference>
<dbReference type="GO" id="GO:0030145">
    <property type="term" value="F:manganese ion binding"/>
    <property type="evidence" value="ECO:0007669"/>
    <property type="project" value="InterPro"/>
</dbReference>
<dbReference type="InterPro" id="IPR003701">
    <property type="entry name" value="Mre11"/>
</dbReference>
<dbReference type="EMBL" id="VIBQ01000012">
    <property type="protein sequence ID" value="KAB8342826.1"/>
    <property type="molecule type" value="Genomic_DNA"/>
</dbReference>
<keyword evidence="5" id="KW-0158">Chromosome</keyword>
<name>A0A5N6KSW0_9ROSI</name>
<keyword evidence="18" id="KW-1133">Transmembrane helix</keyword>
<keyword evidence="11 16" id="KW-0269">Exonuclease</keyword>
<dbReference type="GO" id="GO:0007095">
    <property type="term" value="P:mitotic G2 DNA damage checkpoint signaling"/>
    <property type="evidence" value="ECO:0007669"/>
    <property type="project" value="TreeGrafter"/>
</dbReference>
<feature type="compositionally biased region" description="Low complexity" evidence="17">
    <location>
        <begin position="1444"/>
        <end position="1461"/>
    </location>
</feature>
<evidence type="ECO:0000256" key="9">
    <source>
        <dbReference type="ARBA" id="ARBA00022763"/>
    </source>
</evidence>
<evidence type="ECO:0000256" key="18">
    <source>
        <dbReference type="SAM" id="Phobius"/>
    </source>
</evidence>
<evidence type="ECO:0000259" key="19">
    <source>
        <dbReference type="SMART" id="SM01347"/>
    </source>
</evidence>
<feature type="region of interest" description="Disordered" evidence="17">
    <location>
        <begin position="2523"/>
        <end position="2561"/>
    </location>
</feature>
<dbReference type="GO" id="GO:0097552">
    <property type="term" value="P:mitochondrial double-strand break repair via homologous recombination"/>
    <property type="evidence" value="ECO:0007669"/>
    <property type="project" value="TreeGrafter"/>
</dbReference>
<feature type="compositionally biased region" description="Basic and acidic residues" evidence="17">
    <location>
        <begin position="2228"/>
        <end position="2242"/>
    </location>
</feature>
<dbReference type="GO" id="GO:0006303">
    <property type="term" value="P:double-strand break repair via nonhomologous end joining"/>
    <property type="evidence" value="ECO:0007669"/>
    <property type="project" value="TreeGrafter"/>
</dbReference>
<dbReference type="GO" id="GO:0030870">
    <property type="term" value="C:Mre11 complex"/>
    <property type="evidence" value="ECO:0007669"/>
    <property type="project" value="InterPro"/>
</dbReference>
<gene>
    <name evidence="20" type="ORF">FH972_022424</name>
</gene>
<evidence type="ECO:0000313" key="20">
    <source>
        <dbReference type="EMBL" id="KAB8342826.1"/>
    </source>
</evidence>
<evidence type="ECO:0000256" key="15">
    <source>
        <dbReference type="ARBA" id="ARBA00023254"/>
    </source>
</evidence>
<feature type="region of interest" description="Disordered" evidence="17">
    <location>
        <begin position="1306"/>
        <end position="1497"/>
    </location>
</feature>
<evidence type="ECO:0000256" key="2">
    <source>
        <dbReference type="ARBA" id="ARBA00004123"/>
    </source>
</evidence>
<evidence type="ECO:0000256" key="12">
    <source>
        <dbReference type="ARBA" id="ARBA00023204"/>
    </source>
</evidence>
<dbReference type="Pfam" id="PF05183">
    <property type="entry name" value="RdRP"/>
    <property type="match status" value="1"/>
</dbReference>
<organism evidence="20 21">
    <name type="scientific">Carpinus fangiana</name>
    <dbReference type="NCBI Taxonomy" id="176857"/>
    <lineage>
        <taxon>Eukaryota</taxon>
        <taxon>Viridiplantae</taxon>
        <taxon>Streptophyta</taxon>
        <taxon>Embryophyta</taxon>
        <taxon>Tracheophyta</taxon>
        <taxon>Spermatophyta</taxon>
        <taxon>Magnoliopsida</taxon>
        <taxon>eudicotyledons</taxon>
        <taxon>Gunneridae</taxon>
        <taxon>Pentapetalae</taxon>
        <taxon>rosids</taxon>
        <taxon>fabids</taxon>
        <taxon>Fagales</taxon>
        <taxon>Betulaceae</taxon>
        <taxon>Carpinus</taxon>
    </lineage>
</organism>
<comment type="similarity">
    <text evidence="4 16">Belongs to the MRE11/RAD32 family.</text>
</comment>
<dbReference type="NCBIfam" id="TIGR00583">
    <property type="entry name" value="mre11"/>
    <property type="match status" value="1"/>
</dbReference>
<keyword evidence="9 16" id="KW-0227">DNA damage</keyword>
<dbReference type="PANTHER" id="PTHR10139">
    <property type="entry name" value="DOUBLE-STRAND BREAK REPAIR PROTEIN MRE11"/>
    <property type="match status" value="1"/>
</dbReference>
<dbReference type="GO" id="GO:0000014">
    <property type="term" value="F:single-stranded DNA endodeoxyribonuclease activity"/>
    <property type="evidence" value="ECO:0007669"/>
    <property type="project" value="TreeGrafter"/>
</dbReference>
<dbReference type="GO" id="GO:0000723">
    <property type="term" value="P:telomere maintenance"/>
    <property type="evidence" value="ECO:0007669"/>
    <property type="project" value="TreeGrafter"/>
</dbReference>
<dbReference type="Pfam" id="PF00501">
    <property type="entry name" value="AMP-binding"/>
    <property type="match status" value="1"/>
</dbReference>
<dbReference type="SUPFAM" id="SSF56801">
    <property type="entry name" value="Acetyl-CoA synthetase-like"/>
    <property type="match status" value="1"/>
</dbReference>
<dbReference type="InterPro" id="IPR004843">
    <property type="entry name" value="Calcineurin-like_PHP"/>
</dbReference>
<dbReference type="GO" id="GO:0035861">
    <property type="term" value="C:site of double-strand break"/>
    <property type="evidence" value="ECO:0007669"/>
    <property type="project" value="TreeGrafter"/>
</dbReference>
<feature type="region of interest" description="Disordered" evidence="17">
    <location>
        <begin position="2201"/>
        <end position="2242"/>
    </location>
</feature>
<dbReference type="Pfam" id="PF00149">
    <property type="entry name" value="Metallophos"/>
    <property type="match status" value="1"/>
</dbReference>
<feature type="region of interest" description="Disordered" evidence="17">
    <location>
        <begin position="2103"/>
        <end position="2164"/>
    </location>
</feature>
<keyword evidence="10 16" id="KW-0378">Hydrolase</keyword>
<accession>A0A5N6KSW0</accession>
<evidence type="ECO:0000256" key="4">
    <source>
        <dbReference type="ARBA" id="ARBA00009028"/>
    </source>
</evidence>
<dbReference type="GO" id="GO:0000724">
    <property type="term" value="P:double-strand break repair via homologous recombination"/>
    <property type="evidence" value="ECO:0007669"/>
    <property type="project" value="TreeGrafter"/>
</dbReference>
<dbReference type="PROSITE" id="PS00455">
    <property type="entry name" value="AMP_BINDING"/>
    <property type="match status" value="1"/>
</dbReference>
<dbReference type="InterPro" id="IPR038487">
    <property type="entry name" value="Mre11_capping_dom"/>
</dbReference>
<evidence type="ECO:0000256" key="16">
    <source>
        <dbReference type="RuleBase" id="RU003447"/>
    </source>
</evidence>
<dbReference type="InterPro" id="IPR041796">
    <property type="entry name" value="Mre11_N"/>
</dbReference>
<feature type="compositionally biased region" description="Polar residues" evidence="17">
    <location>
        <begin position="1427"/>
        <end position="1443"/>
    </location>
</feature>
<dbReference type="Pfam" id="PF04152">
    <property type="entry name" value="Mre11_DNA_bind"/>
    <property type="match status" value="1"/>
</dbReference>
<dbReference type="SUPFAM" id="SSF56300">
    <property type="entry name" value="Metallo-dependent phosphatases"/>
    <property type="match status" value="1"/>
</dbReference>
<dbReference type="PANTHER" id="PTHR10139:SF1">
    <property type="entry name" value="DOUBLE-STRAND BREAK REPAIR PROTEIN MRE11"/>
    <property type="match status" value="1"/>
</dbReference>
<evidence type="ECO:0000256" key="3">
    <source>
        <dbReference type="ARBA" id="ARBA00004286"/>
    </source>
</evidence>
<feature type="compositionally biased region" description="Polar residues" evidence="17">
    <location>
        <begin position="1462"/>
        <end position="1475"/>
    </location>
</feature>
<feature type="region of interest" description="Disordered" evidence="17">
    <location>
        <begin position="2657"/>
        <end position="2685"/>
    </location>
</feature>
<dbReference type="GO" id="GO:0003968">
    <property type="term" value="F:RNA-directed RNA polymerase activity"/>
    <property type="evidence" value="ECO:0007669"/>
    <property type="project" value="InterPro"/>
</dbReference>
<feature type="compositionally biased region" description="Low complexity" evidence="17">
    <location>
        <begin position="2479"/>
        <end position="2491"/>
    </location>
</feature>
<feature type="domain" description="Mre11 DNA-binding" evidence="19">
    <location>
        <begin position="1072"/>
        <end position="1249"/>
    </location>
</feature>
<feature type="region of interest" description="Disordered" evidence="17">
    <location>
        <begin position="2450"/>
        <end position="2502"/>
    </location>
</feature>